<dbReference type="CDD" id="cd07606">
    <property type="entry name" value="BAR_SFC_plant"/>
    <property type="match status" value="1"/>
</dbReference>
<dbReference type="SMART" id="SM00105">
    <property type="entry name" value="ArfGap"/>
    <property type="match status" value="1"/>
</dbReference>
<dbReference type="GO" id="GO:0005096">
    <property type="term" value="F:GTPase activator activity"/>
    <property type="evidence" value="ECO:0007669"/>
    <property type="project" value="InterPro"/>
</dbReference>
<organism evidence="8 9">
    <name type="scientific">Asparagus officinalis</name>
    <name type="common">Garden asparagus</name>
    <dbReference type="NCBI Taxonomy" id="4686"/>
    <lineage>
        <taxon>Eukaryota</taxon>
        <taxon>Viridiplantae</taxon>
        <taxon>Streptophyta</taxon>
        <taxon>Embryophyta</taxon>
        <taxon>Tracheophyta</taxon>
        <taxon>Spermatophyta</taxon>
        <taxon>Magnoliopsida</taxon>
        <taxon>Liliopsida</taxon>
        <taxon>Asparagales</taxon>
        <taxon>Asparagaceae</taxon>
        <taxon>Asparagoideae</taxon>
        <taxon>Asparagus</taxon>
    </lineage>
</organism>
<gene>
    <name evidence="8" type="ORF">A4U43_C04F5380</name>
</gene>
<dbReference type="SUPFAM" id="SSF50729">
    <property type="entry name" value="PH domain-like"/>
    <property type="match status" value="1"/>
</dbReference>
<dbReference type="GO" id="GO:0005737">
    <property type="term" value="C:cytoplasm"/>
    <property type="evidence" value="ECO:0007669"/>
    <property type="project" value="InterPro"/>
</dbReference>
<feature type="domain" description="Arf-GAP" evidence="7">
    <location>
        <begin position="470"/>
        <end position="601"/>
    </location>
</feature>
<dbReference type="InterPro" id="IPR027267">
    <property type="entry name" value="AH/BAR_dom_sf"/>
</dbReference>
<name>A0A5P1F171_ASPOF</name>
<dbReference type="Pfam" id="PF12796">
    <property type="entry name" value="Ank_2"/>
    <property type="match status" value="2"/>
</dbReference>
<dbReference type="InterPro" id="IPR045258">
    <property type="entry name" value="ACAP1/2/3-like"/>
</dbReference>
<dbReference type="OMA" id="PLDCQRI"/>
<dbReference type="AlphaFoldDB" id="A0A5P1F171"/>
<dbReference type="InterPro" id="IPR011993">
    <property type="entry name" value="PH-like_dom_sf"/>
</dbReference>
<dbReference type="InterPro" id="IPR035670">
    <property type="entry name" value="AGD1/2/3/4_BAR_plant"/>
</dbReference>
<dbReference type="SMART" id="SM00721">
    <property type="entry name" value="BAR"/>
    <property type="match status" value="1"/>
</dbReference>
<dbReference type="Gene3D" id="2.30.29.30">
    <property type="entry name" value="Pleckstrin-homology domain (PH domain)/Phosphotyrosine-binding domain (PTB)"/>
    <property type="match status" value="1"/>
</dbReference>
<dbReference type="SUPFAM" id="SSF48403">
    <property type="entry name" value="Ankyrin repeat"/>
    <property type="match status" value="2"/>
</dbReference>
<evidence type="ECO:0000256" key="4">
    <source>
        <dbReference type="PROSITE-ProRule" id="PRU00023"/>
    </source>
</evidence>
<keyword evidence="2 5" id="KW-0863">Zinc-finger</keyword>
<dbReference type="InterPro" id="IPR004148">
    <property type="entry name" value="BAR_dom"/>
</dbReference>
<dbReference type="PROSITE" id="PS50115">
    <property type="entry name" value="ARFGAP"/>
    <property type="match status" value="1"/>
</dbReference>
<evidence type="ECO:0000313" key="9">
    <source>
        <dbReference type="Proteomes" id="UP000243459"/>
    </source>
</evidence>
<dbReference type="PROSITE" id="PS50297">
    <property type="entry name" value="ANK_REP_REGION"/>
    <property type="match status" value="4"/>
</dbReference>
<dbReference type="EMBL" id="CM007384">
    <property type="protein sequence ID" value="ONK71157.1"/>
    <property type="molecule type" value="Genomic_DNA"/>
</dbReference>
<evidence type="ECO:0000259" key="6">
    <source>
        <dbReference type="PROSITE" id="PS50003"/>
    </source>
</evidence>
<dbReference type="Gene3D" id="1.20.1270.60">
    <property type="entry name" value="Arfaptin homology (AH) domain/BAR domain"/>
    <property type="match status" value="1"/>
</dbReference>
<dbReference type="SUPFAM" id="SSF103657">
    <property type="entry name" value="BAR/IMD domain-like"/>
    <property type="match status" value="1"/>
</dbReference>
<evidence type="ECO:0000256" key="5">
    <source>
        <dbReference type="PROSITE-ProRule" id="PRU00288"/>
    </source>
</evidence>
<evidence type="ECO:0000259" key="7">
    <source>
        <dbReference type="PROSITE" id="PS50115"/>
    </source>
</evidence>
<dbReference type="CDD" id="cd13250">
    <property type="entry name" value="PH_ACAP"/>
    <property type="match status" value="1"/>
</dbReference>
<dbReference type="PROSITE" id="PS50088">
    <property type="entry name" value="ANK_REPEAT"/>
    <property type="match status" value="4"/>
</dbReference>
<dbReference type="InterPro" id="IPR002110">
    <property type="entry name" value="Ankyrin_rpt"/>
</dbReference>
<keyword evidence="3" id="KW-0862">Zinc</keyword>
<protein>
    <submittedName>
        <fullName evidence="8">Uncharacterized protein</fullName>
    </submittedName>
</protein>
<dbReference type="SUPFAM" id="SSF57863">
    <property type="entry name" value="ArfGap/RecO-like zinc finger"/>
    <property type="match status" value="2"/>
</dbReference>
<dbReference type="Pfam" id="PF16746">
    <property type="entry name" value="BAR_3"/>
    <property type="match status" value="1"/>
</dbReference>
<keyword evidence="1" id="KW-0479">Metal-binding</keyword>
<feature type="domain" description="PH" evidence="6">
    <location>
        <begin position="322"/>
        <end position="429"/>
    </location>
</feature>
<dbReference type="GO" id="GO:0008270">
    <property type="term" value="F:zinc ion binding"/>
    <property type="evidence" value="ECO:0007669"/>
    <property type="project" value="UniProtKB-KW"/>
</dbReference>
<dbReference type="PANTHER" id="PTHR23180:SF244">
    <property type="entry name" value="ADP-RIBOSYLATION FACTOR GTPASE-ACTIVATING PROTEIN AGD2"/>
    <property type="match status" value="1"/>
</dbReference>
<feature type="repeat" description="ANK" evidence="4">
    <location>
        <begin position="715"/>
        <end position="747"/>
    </location>
</feature>
<dbReference type="SMART" id="SM00248">
    <property type="entry name" value="ANK"/>
    <property type="match status" value="4"/>
</dbReference>
<sequence length="1014" mass="114504">MSKAPHLSSLWWIRSPEHPAIVKQREEKMAFFVNLEDSPMFRKQMYSLEHTADELKDRCHKLQKGCKKFVISLDEAYEGDLSFADSLEAFGAGQDDPISVSIGGPIMSKFTTAFREIGTYKELLRSQVDHMLSDRVMQFLSTDLQNVKDSRRRFDKATQGYDQAREKFMSLKKGTRPDVVTELEEDLHNSKSAFERCRFNLVSALANIEAKRKYEFLESISAVMDAHLRYFKQGYELLSQMEPFIHQVLSYAQQSKEMANAEQDKLAKRIQEFRTQAELASLRSLTHMDASTSGGDGIHVVGINSYKNIEALMHSTANGQVKTIKQGYLLKRSSNLRGDWKRRFFVLDSHGTLYYYRPKWNNKQSKQLDEDSLGCHTVDLRTSTIKIDAEQSDLRFCFRIISPMKTYTLQAENSADRVDWVDKITGVIASLLNSPFINQVSSGKIYTEGKSFTDTSGFESLSDTNVQGHDSVSTILKSIPGNDVCAECGAPEPDWASLNLGILICIECSGVHRNLGVHISKVRSLTLDVKVWEPTILDLFGRLGNTYCNSVWEELLLLQEESMGELSTKKPSPKDAFADKEKYIHLKYVDKILIVKETSQTDLPALAARIWESVKTNNVQETYRLIVASNVNPNTQYNEMNVDLYHLEDTSRAKDSGYKEKHIDPQSCEKLKYSGELESCLQGCTLLHLACHGSDPVMLELLLQFGADINRQDCHGRTPLHHCILKKNDDLASYLIRRGACTSTTDGGGLTALERAMELGVRSLTLDVKVWEPTILDLFGRLGNTYCNSVWEELLLLQEESMGELSTKKPSPKDAFADKEKYIHLKYVDKILIVKETSQTDLPALAARIWESVKTNNVQETYRLIVASNVNPNTQYNEMNVDLYHLEDTSRAKDSGYKEKHIDPQSCEKLKYSGELESCLQGCTLLHLACHGSDPVMLELLLQFGADINRQDCHGRTPLHHCILKKNDDLASYLIRRGACTSTTDGGGLTALERAMELGAITNEELFILLAGHE</sequence>
<dbReference type="CDD" id="cd08204">
    <property type="entry name" value="ArfGap"/>
    <property type="match status" value="1"/>
</dbReference>
<dbReference type="Gene3D" id="1.25.40.20">
    <property type="entry name" value="Ankyrin repeat-containing domain"/>
    <property type="match status" value="2"/>
</dbReference>
<reference evidence="9" key="1">
    <citation type="journal article" date="2017" name="Nat. Commun.">
        <title>The asparagus genome sheds light on the origin and evolution of a young Y chromosome.</title>
        <authorList>
            <person name="Harkess A."/>
            <person name="Zhou J."/>
            <person name="Xu C."/>
            <person name="Bowers J.E."/>
            <person name="Van der Hulst R."/>
            <person name="Ayyampalayam S."/>
            <person name="Mercati F."/>
            <person name="Riccardi P."/>
            <person name="McKain M.R."/>
            <person name="Kakrana A."/>
            <person name="Tang H."/>
            <person name="Ray J."/>
            <person name="Groenendijk J."/>
            <person name="Arikit S."/>
            <person name="Mathioni S.M."/>
            <person name="Nakano M."/>
            <person name="Shan H."/>
            <person name="Telgmann-Rauber A."/>
            <person name="Kanno A."/>
            <person name="Yue Z."/>
            <person name="Chen H."/>
            <person name="Li W."/>
            <person name="Chen Y."/>
            <person name="Xu X."/>
            <person name="Zhang Y."/>
            <person name="Luo S."/>
            <person name="Chen H."/>
            <person name="Gao J."/>
            <person name="Mao Z."/>
            <person name="Pires J.C."/>
            <person name="Luo M."/>
            <person name="Kudrna D."/>
            <person name="Wing R.A."/>
            <person name="Meyers B.C."/>
            <person name="Yi K."/>
            <person name="Kong H."/>
            <person name="Lavrijsen P."/>
            <person name="Sunseri F."/>
            <person name="Falavigna A."/>
            <person name="Ye Y."/>
            <person name="Leebens-Mack J.H."/>
            <person name="Chen G."/>
        </authorList>
    </citation>
    <scope>NUCLEOTIDE SEQUENCE [LARGE SCALE GENOMIC DNA]</scope>
    <source>
        <strain evidence="9">cv. DH0086</strain>
    </source>
</reference>
<dbReference type="Gramene" id="ONK71157">
    <property type="protein sequence ID" value="ONK71157"/>
    <property type="gene ID" value="A4U43_C04F5380"/>
</dbReference>
<dbReference type="SMART" id="SM00233">
    <property type="entry name" value="PH"/>
    <property type="match status" value="1"/>
</dbReference>
<evidence type="ECO:0000256" key="2">
    <source>
        <dbReference type="ARBA" id="ARBA00022771"/>
    </source>
</evidence>
<dbReference type="Proteomes" id="UP000243459">
    <property type="component" value="Chromosome 4"/>
</dbReference>
<dbReference type="PANTHER" id="PTHR23180">
    <property type="entry name" value="CENTAURIN/ARF"/>
    <property type="match status" value="1"/>
</dbReference>
<dbReference type="PRINTS" id="PR00405">
    <property type="entry name" value="REVINTRACTNG"/>
</dbReference>
<dbReference type="PROSITE" id="PS50003">
    <property type="entry name" value="PH_DOMAIN"/>
    <property type="match status" value="1"/>
</dbReference>
<keyword evidence="4" id="KW-0040">ANK repeat</keyword>
<dbReference type="Pfam" id="PF01412">
    <property type="entry name" value="ArfGap"/>
    <property type="match status" value="1"/>
</dbReference>
<accession>A0A5P1F171</accession>
<dbReference type="InterPro" id="IPR037278">
    <property type="entry name" value="ARFGAP/RecO"/>
</dbReference>
<dbReference type="InterPro" id="IPR001164">
    <property type="entry name" value="ArfGAP_dom"/>
</dbReference>
<dbReference type="Pfam" id="PF00169">
    <property type="entry name" value="PH"/>
    <property type="match status" value="1"/>
</dbReference>
<dbReference type="InterPro" id="IPR036770">
    <property type="entry name" value="Ankyrin_rpt-contain_sf"/>
</dbReference>
<evidence type="ECO:0000256" key="3">
    <source>
        <dbReference type="ARBA" id="ARBA00022833"/>
    </source>
</evidence>
<feature type="repeat" description="ANK" evidence="4">
    <location>
        <begin position="921"/>
        <end position="953"/>
    </location>
</feature>
<keyword evidence="9" id="KW-1185">Reference proteome</keyword>
<feature type="repeat" description="ANK" evidence="4">
    <location>
        <begin position="682"/>
        <end position="714"/>
    </location>
</feature>
<evidence type="ECO:0000313" key="8">
    <source>
        <dbReference type="EMBL" id="ONK71157.1"/>
    </source>
</evidence>
<dbReference type="InterPro" id="IPR001849">
    <property type="entry name" value="PH_domain"/>
</dbReference>
<dbReference type="InterPro" id="IPR038508">
    <property type="entry name" value="ArfGAP_dom_sf"/>
</dbReference>
<proteinExistence type="predicted"/>
<dbReference type="Gene3D" id="1.10.220.150">
    <property type="entry name" value="Arf GTPase activating protein"/>
    <property type="match status" value="2"/>
</dbReference>
<feature type="repeat" description="ANK" evidence="4">
    <location>
        <begin position="954"/>
        <end position="986"/>
    </location>
</feature>
<evidence type="ECO:0000256" key="1">
    <source>
        <dbReference type="ARBA" id="ARBA00022723"/>
    </source>
</evidence>